<name>A0A2M6WWF6_9BACT</name>
<feature type="transmembrane region" description="Helical" evidence="2">
    <location>
        <begin position="307"/>
        <end position="329"/>
    </location>
</feature>
<feature type="transmembrane region" description="Helical" evidence="2">
    <location>
        <begin position="226"/>
        <end position="247"/>
    </location>
</feature>
<keyword evidence="2" id="KW-1133">Transmembrane helix</keyword>
<evidence type="ECO:0000313" key="3">
    <source>
        <dbReference type="EMBL" id="PIT97117.1"/>
    </source>
</evidence>
<accession>A0A2M6WWF6</accession>
<gene>
    <name evidence="3" type="ORF">COT77_03095</name>
</gene>
<comment type="caution">
    <text evidence="3">The sequence shown here is derived from an EMBL/GenBank/DDBJ whole genome shotgun (WGS) entry which is preliminary data.</text>
</comment>
<dbReference type="Proteomes" id="UP000228596">
    <property type="component" value="Unassembled WGS sequence"/>
</dbReference>
<keyword evidence="2" id="KW-0472">Membrane</keyword>
<evidence type="ECO:0000256" key="1">
    <source>
        <dbReference type="SAM" id="MobiDB-lite"/>
    </source>
</evidence>
<feature type="compositionally biased region" description="Polar residues" evidence="1">
    <location>
        <begin position="139"/>
        <end position="161"/>
    </location>
</feature>
<feature type="transmembrane region" description="Helical" evidence="2">
    <location>
        <begin position="267"/>
        <end position="286"/>
    </location>
</feature>
<proteinExistence type="predicted"/>
<dbReference type="AlphaFoldDB" id="A0A2M6WWF6"/>
<keyword evidence="2" id="KW-0812">Transmembrane</keyword>
<feature type="transmembrane region" description="Helical" evidence="2">
    <location>
        <begin position="367"/>
        <end position="387"/>
    </location>
</feature>
<organism evidence="3 4">
    <name type="scientific">Candidatus Berkelbacteria bacterium CG10_big_fil_rev_8_21_14_0_10_41_12</name>
    <dbReference type="NCBI Taxonomy" id="1974513"/>
    <lineage>
        <taxon>Bacteria</taxon>
        <taxon>Candidatus Berkelbacteria</taxon>
    </lineage>
</organism>
<dbReference type="EMBL" id="PEZV01000035">
    <property type="protein sequence ID" value="PIT97117.1"/>
    <property type="molecule type" value="Genomic_DNA"/>
</dbReference>
<feature type="region of interest" description="Disordered" evidence="1">
    <location>
        <begin position="139"/>
        <end position="167"/>
    </location>
</feature>
<evidence type="ECO:0000256" key="2">
    <source>
        <dbReference type="SAM" id="Phobius"/>
    </source>
</evidence>
<protein>
    <submittedName>
        <fullName evidence="3">Uncharacterized protein</fullName>
    </submittedName>
</protein>
<reference evidence="4" key="1">
    <citation type="submission" date="2017-09" db="EMBL/GenBank/DDBJ databases">
        <title>Depth-based differentiation of microbial function through sediment-hosted aquifers and enrichment of novel symbionts in the deep terrestrial subsurface.</title>
        <authorList>
            <person name="Probst A.J."/>
            <person name="Ladd B."/>
            <person name="Jarett J.K."/>
            <person name="Geller-Mcgrath D.E."/>
            <person name="Sieber C.M.K."/>
            <person name="Emerson J.B."/>
            <person name="Anantharaman K."/>
            <person name="Thomas B.C."/>
            <person name="Malmstrom R."/>
            <person name="Stieglmeier M."/>
            <person name="Klingl A."/>
            <person name="Woyke T."/>
            <person name="Ryan C.M."/>
            <person name="Banfield J.F."/>
        </authorList>
    </citation>
    <scope>NUCLEOTIDE SEQUENCE [LARGE SCALE GENOMIC DNA]</scope>
</reference>
<feature type="transmembrane region" description="Helical" evidence="2">
    <location>
        <begin position="335"/>
        <end position="355"/>
    </location>
</feature>
<sequence length="958" mass="103588">MKFKFSLLILSLFLVVLIPLTLARPVKAQIPISSAANNIDGKDVLNPAGSSAQSKTQICNSLFAGDEYNIFREITCDLIAMVSNSVANFATNITCSIQSVGVNGNFLGTRIKGGQPATFSYSGSACEATGGLGNTVDQIYGNKSSSNPPDPAQNTGFNAPLSQGAGPPASELTNTLLGGGALQTAFNGVRSFSVIIALATIFLLAFAQILHINVNTYAIKKALPQIAIAVVGGFFGLTIVGFISRLIDFLYRFNFFTPYQALHPYMNIFGGGFNLAAVASSANYTVDASMNLLFSAGSQLMGSATSFNILSGILGFIILTVPAIAVFAFEYVMALRPVIVETLAIASPFAFAALILPQTQWLFRKWWTYLTIALVYPLLINFSFYIFNLFTLDASGGTITFILRWMIKTGLLVILIRAPFTIEKDLSAIASLVGRTNFGASLGLSKYTLKREMAKASAEAKGKVPLSADRSLSSRLAQTIVAPTNRNLRVAVGQAGVTSGTLETRARISPIATTAAVKIAPIQIDNLAEQANRANLSRSPRTLVQSITDIKPETFKNVISRSDRQIWRDTRLIEQLKDRNGQKLDDGGAAVRADAIRKTVRLAEHTEGGKIQHPETIKLLAQKGTLTMLPVGILKQAKDEGVIKDADLSPSFGQNAGQAIQTINNYQGGKTGYDAKNIAILMQEDQKDFQSGYSDLTRVIQQAVKSNQPANMQTAQSVVNNFRSSDPSGFERTLDKFGDHFLNRLGQDLRSSQGKLSQNLMKTGLDKEKAVAFSINPSSTIEQAISQIPQEKKTPESILALKESFAERNMHQNVTGQVAKDVMEDKKAVTGGIAEKLLGSSINGKNIDNIASEVKTSTKKLDTAKSPEEIKEVSKTLDQYYPGVPLESEQLGLDPESIEKLKKKSSDITDTIGIIKKTDTKKEDLANKPVLEQKITQGLSEQITDMVNGKDQSWQTQS</sequence>
<feature type="transmembrane region" description="Helical" evidence="2">
    <location>
        <begin position="192"/>
        <end position="214"/>
    </location>
</feature>
<evidence type="ECO:0000313" key="4">
    <source>
        <dbReference type="Proteomes" id="UP000228596"/>
    </source>
</evidence>